<keyword evidence="2" id="KW-1185">Reference proteome</keyword>
<sequence>MKKEAFKNAAKSLKKLEYQFRKQQELMDTSLFIKIRNKLLKTKEYDTYKSVIKFDDKIKATPFNLFKYHDLNVCAMKLINKIVKFTFKEGWRSFLTIYKNYYIFLAYKIKHNKFEI</sequence>
<proteinExistence type="predicted"/>
<evidence type="ECO:0000313" key="1">
    <source>
        <dbReference type="EMBL" id="RVD91114.1"/>
    </source>
</evidence>
<protein>
    <submittedName>
        <fullName evidence="1">Uncharacterized protein</fullName>
    </submittedName>
</protein>
<dbReference type="EMBL" id="RCSS01000641">
    <property type="protein sequence ID" value="RVD91114.1"/>
    <property type="molecule type" value="Genomic_DNA"/>
</dbReference>
<accession>A0A437AIZ1</accession>
<name>A0A437AIZ1_9MICR</name>
<comment type="caution">
    <text evidence="1">The sequence shown here is derived from an EMBL/GenBank/DDBJ whole genome shotgun (WGS) entry which is preliminary data.</text>
</comment>
<evidence type="ECO:0000313" key="2">
    <source>
        <dbReference type="Proteomes" id="UP000282876"/>
    </source>
</evidence>
<organism evidence="1 2">
    <name type="scientific">Tubulinosema ratisbonensis</name>
    <dbReference type="NCBI Taxonomy" id="291195"/>
    <lineage>
        <taxon>Eukaryota</taxon>
        <taxon>Fungi</taxon>
        <taxon>Fungi incertae sedis</taxon>
        <taxon>Microsporidia</taxon>
        <taxon>Tubulinosematoidea</taxon>
        <taxon>Tubulinosematidae</taxon>
        <taxon>Tubulinosema</taxon>
    </lineage>
</organism>
<dbReference type="AlphaFoldDB" id="A0A437AIZ1"/>
<gene>
    <name evidence="1" type="ORF">TUBRATIS_24460</name>
</gene>
<dbReference type="Proteomes" id="UP000282876">
    <property type="component" value="Unassembled WGS sequence"/>
</dbReference>
<reference evidence="1 2" key="1">
    <citation type="submission" date="2018-10" db="EMBL/GenBank/DDBJ databases">
        <title>Draft genome sequence of the microsporidian Tubulinosema ratisbonensis.</title>
        <authorList>
            <person name="Polonais V."/>
            <person name="Peyretaillade E."/>
            <person name="Niehus S."/>
            <person name="Wawrzyniak I."/>
            <person name="Franchet A."/>
            <person name="Gaspin C."/>
            <person name="Reichstadt M."/>
            <person name="Belser C."/>
            <person name="Labadie K."/>
            <person name="Delbac F."/>
            <person name="Ferrandon D."/>
        </authorList>
    </citation>
    <scope>NUCLEOTIDE SEQUENCE [LARGE SCALE GENOMIC DNA]</scope>
    <source>
        <strain evidence="1 2">Franzen</strain>
    </source>
</reference>
<dbReference type="VEuPathDB" id="MicrosporidiaDB:TUBRATIS_24460"/>
<dbReference type="OrthoDB" id="2186128at2759"/>